<dbReference type="Proteomes" id="UP000594059">
    <property type="component" value="Chromosome"/>
</dbReference>
<evidence type="ECO:0000313" key="2">
    <source>
        <dbReference type="EMBL" id="QOW20149.1"/>
    </source>
</evidence>
<gene>
    <name evidence="2" type="ORF">INQ41_03695</name>
</gene>
<dbReference type="KEGG" id="lcic:INQ41_03695"/>
<evidence type="ECO:0000256" key="1">
    <source>
        <dbReference type="SAM" id="SignalP"/>
    </source>
</evidence>
<sequence>MALPLLIALFAAPVLASDISAPQPLDIETIEDFSVYEKAIIHQLDNSNTYEEITPDQRSRALTLMAEIKAIIDRSGSIAALPPLPRVDVFNRQEELNQILAKAEEDSRVICRRERPTGSKLPINKCMTLAERRKTREGGKQYLREIIPAEGPLDQSGM</sequence>
<keyword evidence="3" id="KW-1185">Reference proteome</keyword>
<feature type="signal peptide" evidence="1">
    <location>
        <begin position="1"/>
        <end position="16"/>
    </location>
</feature>
<dbReference type="EMBL" id="CP063656">
    <property type="protein sequence ID" value="QOW20149.1"/>
    <property type="molecule type" value="Genomic_DNA"/>
</dbReference>
<proteinExistence type="predicted"/>
<dbReference type="RefSeq" id="WP_193986318.1">
    <property type="nucleotide sequence ID" value="NZ_CP063656.1"/>
</dbReference>
<name>A0A7S6ZSY6_9GAMM</name>
<reference evidence="2 3" key="1">
    <citation type="submission" date="2020-10" db="EMBL/GenBank/DDBJ databases">
        <title>complete genome sequencing of Lysobacter sp. H21R20.</title>
        <authorList>
            <person name="Bae J.-W."/>
            <person name="Lee S.-Y."/>
        </authorList>
    </citation>
    <scope>NUCLEOTIDE SEQUENCE [LARGE SCALE GENOMIC DNA]</scope>
    <source>
        <strain evidence="2 3">H21R20</strain>
    </source>
</reference>
<accession>A0A7S6ZSY6</accession>
<evidence type="ECO:0000313" key="3">
    <source>
        <dbReference type="Proteomes" id="UP000594059"/>
    </source>
</evidence>
<feature type="chain" id="PRO_5032431163" description="Secreted protein" evidence="1">
    <location>
        <begin position="17"/>
        <end position="158"/>
    </location>
</feature>
<organism evidence="2 3">
    <name type="scientific">Novilysobacter ciconiae</name>
    <dbReference type="NCBI Taxonomy" id="2781022"/>
    <lineage>
        <taxon>Bacteria</taxon>
        <taxon>Pseudomonadati</taxon>
        <taxon>Pseudomonadota</taxon>
        <taxon>Gammaproteobacteria</taxon>
        <taxon>Lysobacterales</taxon>
        <taxon>Lysobacteraceae</taxon>
        <taxon>Novilysobacter</taxon>
    </lineage>
</organism>
<keyword evidence="1" id="KW-0732">Signal</keyword>
<dbReference type="AlphaFoldDB" id="A0A7S6ZSY6"/>
<protein>
    <recommendedName>
        <fullName evidence="4">Secreted protein</fullName>
    </recommendedName>
</protein>
<evidence type="ECO:0008006" key="4">
    <source>
        <dbReference type="Google" id="ProtNLM"/>
    </source>
</evidence>